<evidence type="ECO:0000256" key="1">
    <source>
        <dbReference type="ARBA" id="ARBA00004162"/>
    </source>
</evidence>
<dbReference type="EMBL" id="UHEN01000001">
    <property type="protein sequence ID" value="SUN04727.1"/>
    <property type="molecule type" value="Genomic_DNA"/>
</dbReference>
<feature type="domain" description="PASTA" evidence="2">
    <location>
        <begin position="128"/>
        <end position="201"/>
    </location>
</feature>
<gene>
    <name evidence="3" type="ORF">NCTC12957_00001</name>
</gene>
<name>A0A380IA43_STRAI</name>
<dbReference type="Proteomes" id="UP000255213">
    <property type="component" value="Unassembled WGS sequence"/>
</dbReference>
<keyword evidence="3" id="KW-0808">Transferase</keyword>
<evidence type="ECO:0000313" key="3">
    <source>
        <dbReference type="EMBL" id="SUN04727.1"/>
    </source>
</evidence>
<dbReference type="GO" id="GO:0005886">
    <property type="term" value="C:plasma membrane"/>
    <property type="evidence" value="ECO:0007669"/>
    <property type="project" value="UniProtKB-SubCell"/>
</dbReference>
<dbReference type="RefSeq" id="WP_115265001.1">
    <property type="nucleotide sequence ID" value="NZ_UHEN01000001.1"/>
</dbReference>
<dbReference type="Pfam" id="PF03793">
    <property type="entry name" value="PASTA"/>
    <property type="match status" value="2"/>
</dbReference>
<accession>A0A380IA43</accession>
<evidence type="ECO:0000259" key="2">
    <source>
        <dbReference type="PROSITE" id="PS51178"/>
    </source>
</evidence>
<dbReference type="SMART" id="SM00740">
    <property type="entry name" value="PASTA"/>
    <property type="match status" value="2"/>
</dbReference>
<dbReference type="OrthoDB" id="2220057at2"/>
<dbReference type="Gene3D" id="3.30.10.20">
    <property type="match status" value="2"/>
</dbReference>
<organism evidence="3 4">
    <name type="scientific">Streptococcus acidominimus</name>
    <dbReference type="NCBI Taxonomy" id="1326"/>
    <lineage>
        <taxon>Bacteria</taxon>
        <taxon>Bacillati</taxon>
        <taxon>Bacillota</taxon>
        <taxon>Bacilli</taxon>
        <taxon>Lactobacillales</taxon>
        <taxon>Streptococcaceae</taxon>
        <taxon>Streptococcus</taxon>
    </lineage>
</organism>
<evidence type="ECO:0000313" key="4">
    <source>
        <dbReference type="Proteomes" id="UP000255213"/>
    </source>
</evidence>
<proteinExistence type="predicted"/>
<dbReference type="CDD" id="cd06577">
    <property type="entry name" value="PASTA_pknB"/>
    <property type="match status" value="2"/>
</dbReference>
<dbReference type="GO" id="GO:0016301">
    <property type="term" value="F:kinase activity"/>
    <property type="evidence" value="ECO:0007669"/>
    <property type="project" value="UniProtKB-KW"/>
</dbReference>
<protein>
    <submittedName>
        <fullName evidence="3">PnkB-like serine/threonine kinase protein</fullName>
    </submittedName>
</protein>
<comment type="subcellular location">
    <subcellularLocation>
        <location evidence="1">Cell membrane</location>
        <topology evidence="1">Single-pass membrane protein</topology>
    </subcellularLocation>
</comment>
<feature type="domain" description="PASTA" evidence="2">
    <location>
        <begin position="52"/>
        <end position="121"/>
    </location>
</feature>
<dbReference type="InterPro" id="IPR005543">
    <property type="entry name" value="PASTA_dom"/>
</dbReference>
<dbReference type="PROSITE" id="PS51178">
    <property type="entry name" value="PASTA"/>
    <property type="match status" value="2"/>
</dbReference>
<dbReference type="AlphaFoldDB" id="A0A380IA43"/>
<sequence length="258" mass="28907">MGKKKVSSKGKLIGDVAKIFDIIPDTTRVIGEAVHAVVPLVDKVLEQNYQKKNRLVRLPNMVDMNIREAEHHLQELGFVVSVILAKPHQRYVKRGAGEVVAMVPKSGNVEPGTLVKLYYVSQDVIEASDQTVSLPNLIGLPLEEAQEHLRELGVKPILITTQAQARYANRQTEIVLDMQPKPNVLKSGIPKGSFVKLYYLTEAGLGASQMMNQRVRAKKIGCSNPDQKSFRNCYQLRRKPRINLDIFIKLGQFKPSVM</sequence>
<reference evidence="3 4" key="1">
    <citation type="submission" date="2018-06" db="EMBL/GenBank/DDBJ databases">
        <authorList>
            <consortium name="Pathogen Informatics"/>
            <person name="Doyle S."/>
        </authorList>
    </citation>
    <scope>NUCLEOTIDE SEQUENCE [LARGE SCALE GENOMIC DNA]</scope>
    <source>
        <strain evidence="3 4">NCTC12957</strain>
    </source>
</reference>
<keyword evidence="3" id="KW-0418">Kinase</keyword>